<evidence type="ECO:0000256" key="1">
    <source>
        <dbReference type="SAM" id="Phobius"/>
    </source>
</evidence>
<dbReference type="RefSeq" id="WP_131959391.1">
    <property type="nucleotide sequence ID" value="NZ_SMFL01000005.1"/>
</dbReference>
<evidence type="ECO:0000313" key="3">
    <source>
        <dbReference type="Proteomes" id="UP000294850"/>
    </source>
</evidence>
<dbReference type="AlphaFoldDB" id="A0A4R5DMR0"/>
<keyword evidence="1" id="KW-0472">Membrane</keyword>
<organism evidence="2 3">
    <name type="scientific">Dyadobacter psychrotolerans</name>
    <dbReference type="NCBI Taxonomy" id="2541721"/>
    <lineage>
        <taxon>Bacteria</taxon>
        <taxon>Pseudomonadati</taxon>
        <taxon>Bacteroidota</taxon>
        <taxon>Cytophagia</taxon>
        <taxon>Cytophagales</taxon>
        <taxon>Spirosomataceae</taxon>
        <taxon>Dyadobacter</taxon>
    </lineage>
</organism>
<protein>
    <submittedName>
        <fullName evidence="2">Uncharacterized protein</fullName>
    </submittedName>
</protein>
<gene>
    <name evidence="2" type="ORF">E0F88_16620</name>
</gene>
<evidence type="ECO:0000313" key="2">
    <source>
        <dbReference type="EMBL" id="TDE14807.1"/>
    </source>
</evidence>
<keyword evidence="1" id="KW-0812">Transmembrane</keyword>
<proteinExistence type="predicted"/>
<feature type="transmembrane region" description="Helical" evidence="1">
    <location>
        <begin position="70"/>
        <end position="91"/>
    </location>
</feature>
<accession>A0A4R5DMR0</accession>
<sequence length="192" mass="22018">MKDINKEKLNKALTGLNTYEPGECIWLQINDGLNELPLQDAIRKLSDYEPDDLIWTLIEKESVAGKKKQAVIWYAAATVLLASFFGLWLLLPAQSPDIAFSQQEIDSRLQTTGNLATDEQFNTLKTYCETETLVCNRRDFRQLTHDYEALRFAARELQQAIGNYNTEPDLMRQLSVLEQEKADILNKMAKMI</sequence>
<dbReference type="EMBL" id="SMFL01000005">
    <property type="protein sequence ID" value="TDE14807.1"/>
    <property type="molecule type" value="Genomic_DNA"/>
</dbReference>
<dbReference type="OrthoDB" id="949038at2"/>
<dbReference type="Proteomes" id="UP000294850">
    <property type="component" value="Unassembled WGS sequence"/>
</dbReference>
<keyword evidence="1" id="KW-1133">Transmembrane helix</keyword>
<reference evidence="2 3" key="1">
    <citation type="submission" date="2019-03" db="EMBL/GenBank/DDBJ databases">
        <title>Dyadobacter AR-3-6 sp. nov., isolated from arctic soil.</title>
        <authorList>
            <person name="Chaudhary D.K."/>
        </authorList>
    </citation>
    <scope>NUCLEOTIDE SEQUENCE [LARGE SCALE GENOMIC DNA]</scope>
    <source>
        <strain evidence="2 3">AR-3-6</strain>
    </source>
</reference>
<keyword evidence="3" id="KW-1185">Reference proteome</keyword>
<comment type="caution">
    <text evidence="2">The sequence shown here is derived from an EMBL/GenBank/DDBJ whole genome shotgun (WGS) entry which is preliminary data.</text>
</comment>
<name>A0A4R5DMR0_9BACT</name>